<keyword evidence="6" id="KW-1185">Reference proteome</keyword>
<dbReference type="Gene3D" id="3.40.50.1000">
    <property type="entry name" value="HAD superfamily/HAD-like"/>
    <property type="match status" value="1"/>
</dbReference>
<keyword evidence="4" id="KW-0460">Magnesium</keyword>
<comment type="function">
    <text evidence="4">Removes the phosphate from trehalose 6-phosphate to produce free trehalose.</text>
</comment>
<keyword evidence="3 4" id="KW-0378">Hydrolase</keyword>
<evidence type="ECO:0000313" key="6">
    <source>
        <dbReference type="Proteomes" id="UP000190135"/>
    </source>
</evidence>
<dbReference type="Gene3D" id="3.30.70.1020">
    <property type="entry name" value="Trehalose-6-phosphate phosphatase related protein, domain 2"/>
    <property type="match status" value="1"/>
</dbReference>
<dbReference type="Pfam" id="PF02358">
    <property type="entry name" value="Trehalose_PPase"/>
    <property type="match status" value="1"/>
</dbReference>
<dbReference type="Proteomes" id="UP000190135">
    <property type="component" value="Unassembled WGS sequence"/>
</dbReference>
<organism evidence="5 6">
    <name type="scientific">Consotaella salsifontis</name>
    <dbReference type="NCBI Taxonomy" id="1365950"/>
    <lineage>
        <taxon>Bacteria</taxon>
        <taxon>Pseudomonadati</taxon>
        <taxon>Pseudomonadota</taxon>
        <taxon>Alphaproteobacteria</taxon>
        <taxon>Hyphomicrobiales</taxon>
        <taxon>Aurantimonadaceae</taxon>
        <taxon>Consotaella</taxon>
    </lineage>
</organism>
<sequence length="239" mass="26297">MTAPPLIDTSRHALFLDFDGTLVGLIDDPQAVRIEPAAFDRLVELQKQLNGALAIVSGRKIADLDRFLSPMRFAAVGVHGLERRPQPGAEVRRLMQPSALDPIRDALREGLEREPRLKLEDKGMALVLHYRTAPDLESEARRLMREAAADRDDMVTMNGDHIVEVHPAGMDKGRAVADLMTEPPFAGRRPIYAGDDVTDEFALAYVREAGGISVKIGRAESCAEYRLENVAAVHAWLGA</sequence>
<accession>A0A1T4NJ42</accession>
<protein>
    <recommendedName>
        <fullName evidence="4">Trehalose 6-phosphate phosphatase</fullName>
        <ecNumber evidence="4">3.1.3.12</ecNumber>
    </recommendedName>
</protein>
<evidence type="ECO:0000256" key="4">
    <source>
        <dbReference type="RuleBase" id="RU361117"/>
    </source>
</evidence>
<comment type="cofactor">
    <cofactor evidence="4">
        <name>Mg(2+)</name>
        <dbReference type="ChEBI" id="CHEBI:18420"/>
    </cofactor>
</comment>
<dbReference type="OrthoDB" id="9814913at2"/>
<dbReference type="NCBIfam" id="TIGR01484">
    <property type="entry name" value="HAD-SF-IIB"/>
    <property type="match status" value="1"/>
</dbReference>
<comment type="catalytic activity">
    <reaction evidence="4">
        <text>alpha,alpha-trehalose 6-phosphate + H2O = alpha,alpha-trehalose + phosphate</text>
        <dbReference type="Rhea" id="RHEA:23420"/>
        <dbReference type="ChEBI" id="CHEBI:15377"/>
        <dbReference type="ChEBI" id="CHEBI:16551"/>
        <dbReference type="ChEBI" id="CHEBI:43474"/>
        <dbReference type="ChEBI" id="CHEBI:58429"/>
        <dbReference type="EC" id="3.1.3.12"/>
    </reaction>
</comment>
<reference evidence="5 6" key="1">
    <citation type="submission" date="2017-02" db="EMBL/GenBank/DDBJ databases">
        <authorList>
            <person name="Peterson S.W."/>
        </authorList>
    </citation>
    <scope>NUCLEOTIDE SEQUENCE [LARGE SCALE GENOMIC DNA]</scope>
    <source>
        <strain evidence="5 6">USBA 369</strain>
    </source>
</reference>
<dbReference type="GO" id="GO:0005992">
    <property type="term" value="P:trehalose biosynthetic process"/>
    <property type="evidence" value="ECO:0007669"/>
    <property type="project" value="UniProtKB-UniPathway"/>
</dbReference>
<comment type="similarity">
    <text evidence="2 4">Belongs to the trehalose phosphatase family.</text>
</comment>
<evidence type="ECO:0000256" key="3">
    <source>
        <dbReference type="ARBA" id="ARBA00022801"/>
    </source>
</evidence>
<evidence type="ECO:0000256" key="1">
    <source>
        <dbReference type="ARBA" id="ARBA00005199"/>
    </source>
</evidence>
<dbReference type="NCBIfam" id="TIGR00685">
    <property type="entry name" value="T6PP"/>
    <property type="match status" value="1"/>
</dbReference>
<dbReference type="EC" id="3.1.3.12" evidence="4"/>
<name>A0A1T4NJ42_9HYPH</name>
<dbReference type="UniPathway" id="UPA00299"/>
<dbReference type="InterPro" id="IPR044651">
    <property type="entry name" value="OTSB-like"/>
</dbReference>
<dbReference type="PANTHER" id="PTHR43768:SF3">
    <property type="entry name" value="TREHALOSE 6-PHOSPHATE PHOSPHATASE"/>
    <property type="match status" value="1"/>
</dbReference>
<proteinExistence type="inferred from homology"/>
<dbReference type="STRING" id="1365950.SAMN05428963_10354"/>
<evidence type="ECO:0000256" key="2">
    <source>
        <dbReference type="ARBA" id="ARBA00008770"/>
    </source>
</evidence>
<dbReference type="SUPFAM" id="SSF56784">
    <property type="entry name" value="HAD-like"/>
    <property type="match status" value="1"/>
</dbReference>
<dbReference type="RefSeq" id="WP_078707177.1">
    <property type="nucleotide sequence ID" value="NZ_FUXL01000003.1"/>
</dbReference>
<gene>
    <name evidence="5" type="ORF">SAMN05428963_10354</name>
</gene>
<keyword evidence="4" id="KW-0479">Metal-binding</keyword>
<dbReference type="EMBL" id="FUXL01000003">
    <property type="protein sequence ID" value="SJZ79341.1"/>
    <property type="molecule type" value="Genomic_DNA"/>
</dbReference>
<evidence type="ECO:0000313" key="5">
    <source>
        <dbReference type="EMBL" id="SJZ79341.1"/>
    </source>
</evidence>
<dbReference type="InterPro" id="IPR036412">
    <property type="entry name" value="HAD-like_sf"/>
</dbReference>
<dbReference type="InterPro" id="IPR023214">
    <property type="entry name" value="HAD_sf"/>
</dbReference>
<dbReference type="CDD" id="cd01627">
    <property type="entry name" value="HAD_TPP"/>
    <property type="match status" value="1"/>
</dbReference>
<dbReference type="InterPro" id="IPR003337">
    <property type="entry name" value="Trehalose_PPase"/>
</dbReference>
<dbReference type="AlphaFoldDB" id="A0A1T4NJ42"/>
<dbReference type="GO" id="GO:0046872">
    <property type="term" value="F:metal ion binding"/>
    <property type="evidence" value="ECO:0007669"/>
    <property type="project" value="UniProtKB-KW"/>
</dbReference>
<dbReference type="PANTHER" id="PTHR43768">
    <property type="entry name" value="TREHALOSE 6-PHOSPHATE PHOSPHATASE"/>
    <property type="match status" value="1"/>
</dbReference>
<dbReference type="InterPro" id="IPR006379">
    <property type="entry name" value="HAD-SF_hydro_IIB"/>
</dbReference>
<comment type="pathway">
    <text evidence="1 4">Glycan biosynthesis; trehalose biosynthesis.</text>
</comment>
<dbReference type="GO" id="GO:0004805">
    <property type="term" value="F:trehalose-phosphatase activity"/>
    <property type="evidence" value="ECO:0007669"/>
    <property type="project" value="UniProtKB-EC"/>
</dbReference>